<accession>A0AAN5CLY0</accession>
<dbReference type="Proteomes" id="UP001328107">
    <property type="component" value="Unassembled WGS sequence"/>
</dbReference>
<organism evidence="1 2">
    <name type="scientific">Pristionchus mayeri</name>
    <dbReference type="NCBI Taxonomy" id="1317129"/>
    <lineage>
        <taxon>Eukaryota</taxon>
        <taxon>Metazoa</taxon>
        <taxon>Ecdysozoa</taxon>
        <taxon>Nematoda</taxon>
        <taxon>Chromadorea</taxon>
        <taxon>Rhabditida</taxon>
        <taxon>Rhabditina</taxon>
        <taxon>Diplogasteromorpha</taxon>
        <taxon>Diplogasteroidea</taxon>
        <taxon>Neodiplogasteridae</taxon>
        <taxon>Pristionchus</taxon>
    </lineage>
</organism>
<gene>
    <name evidence="1" type="ORF">PMAYCL1PPCAC_17076</name>
</gene>
<reference evidence="2" key="1">
    <citation type="submission" date="2022-10" db="EMBL/GenBank/DDBJ databases">
        <title>Genome assembly of Pristionchus species.</title>
        <authorList>
            <person name="Yoshida K."/>
            <person name="Sommer R.J."/>
        </authorList>
    </citation>
    <scope>NUCLEOTIDE SEQUENCE [LARGE SCALE GENOMIC DNA]</scope>
    <source>
        <strain evidence="2">RS5460</strain>
    </source>
</reference>
<evidence type="ECO:0000313" key="2">
    <source>
        <dbReference type="Proteomes" id="UP001328107"/>
    </source>
</evidence>
<feature type="non-terminal residue" evidence="1">
    <location>
        <position position="1"/>
    </location>
</feature>
<proteinExistence type="predicted"/>
<keyword evidence="2" id="KW-1185">Reference proteome</keyword>
<sequence>SYSSILADFHAGRRRLVLNEKDNYFNSEDIPIILGSNESIHWSSSASDSLAAVCGDLSLVGLFYETDIFAFTASSLAQSCYLSRVRLLPGESTGAVWLTHSIHEGDAYYFPISRMNPRVVMEKINWALLTVFTQD</sequence>
<dbReference type="EMBL" id="BTRK01000004">
    <property type="protein sequence ID" value="GMR46881.1"/>
    <property type="molecule type" value="Genomic_DNA"/>
</dbReference>
<feature type="non-terminal residue" evidence="1">
    <location>
        <position position="135"/>
    </location>
</feature>
<dbReference type="AlphaFoldDB" id="A0AAN5CLY0"/>
<evidence type="ECO:0000313" key="1">
    <source>
        <dbReference type="EMBL" id="GMR46881.1"/>
    </source>
</evidence>
<name>A0AAN5CLY0_9BILA</name>
<comment type="caution">
    <text evidence="1">The sequence shown here is derived from an EMBL/GenBank/DDBJ whole genome shotgun (WGS) entry which is preliminary data.</text>
</comment>
<protein>
    <submittedName>
        <fullName evidence="1">Uncharacterized protein</fullName>
    </submittedName>
</protein>